<proteinExistence type="predicted"/>
<dbReference type="PROSITE" id="PS51729">
    <property type="entry name" value="GNAT_YJDJ"/>
    <property type="match status" value="1"/>
</dbReference>
<sequence length="113" mass="12683">MSTEIPVPPPTLALDPEPALRDNPGSERYELWSGDELIGLEGYRHRDDGALVLLHTIATDAYERKGFARLLVRSVLDEVAAQGLTIVPVCTYVRSFLERFPQYQVLVADDTRE</sequence>
<dbReference type="InterPro" id="IPR045057">
    <property type="entry name" value="Gcn5-rel_NAT"/>
</dbReference>
<accession>A0ABX6IJN1</accession>
<dbReference type="Gene3D" id="3.40.630.30">
    <property type="match status" value="1"/>
</dbReference>
<evidence type="ECO:0000259" key="1">
    <source>
        <dbReference type="PROSITE" id="PS51729"/>
    </source>
</evidence>
<dbReference type="Proteomes" id="UP001059836">
    <property type="component" value="Chromosome"/>
</dbReference>
<organism evidence="2 3">
    <name type="scientific">Gordonia pseudamarae</name>
    <dbReference type="NCBI Taxonomy" id="2831662"/>
    <lineage>
        <taxon>Bacteria</taxon>
        <taxon>Bacillati</taxon>
        <taxon>Actinomycetota</taxon>
        <taxon>Actinomycetes</taxon>
        <taxon>Mycobacteriales</taxon>
        <taxon>Gordoniaceae</taxon>
        <taxon>Gordonia</taxon>
    </lineage>
</organism>
<evidence type="ECO:0000313" key="2">
    <source>
        <dbReference type="EMBL" id="QHN36108.1"/>
    </source>
</evidence>
<dbReference type="RefSeq" id="WP_213244370.1">
    <property type="nucleotide sequence ID" value="NZ_CP045806.1"/>
</dbReference>
<protein>
    <submittedName>
        <fullName evidence="2">GNAT family N-acetyltransferase</fullName>
    </submittedName>
</protein>
<feature type="domain" description="N-acetyltransferase" evidence="1">
    <location>
        <begin position="21"/>
        <end position="108"/>
    </location>
</feature>
<dbReference type="PANTHER" id="PTHR31435">
    <property type="entry name" value="PROTEIN NATD1"/>
    <property type="match status" value="1"/>
</dbReference>
<dbReference type="Pfam" id="PF14542">
    <property type="entry name" value="Acetyltransf_CG"/>
    <property type="match status" value="1"/>
</dbReference>
<keyword evidence="3" id="KW-1185">Reference proteome</keyword>
<dbReference type="SUPFAM" id="SSF55729">
    <property type="entry name" value="Acyl-CoA N-acyltransferases (Nat)"/>
    <property type="match status" value="1"/>
</dbReference>
<evidence type="ECO:0000313" key="3">
    <source>
        <dbReference type="Proteomes" id="UP001059836"/>
    </source>
</evidence>
<dbReference type="PANTHER" id="PTHR31435:SF10">
    <property type="entry name" value="BSR4717 PROTEIN"/>
    <property type="match status" value="1"/>
</dbReference>
<name>A0ABX6IJN1_9ACTN</name>
<reference evidence="2" key="1">
    <citation type="journal article" date="2021" name="Nat. Microbiol.">
        <title>Cocultivation of an ultrasmall environmental parasitic bacterium with lytic ability against bacteria associated with wastewater foams.</title>
        <authorList>
            <person name="Batinovic S."/>
            <person name="Rose J.J.A."/>
            <person name="Ratcliffe J."/>
            <person name="Seviour R.J."/>
            <person name="Petrovski S."/>
        </authorList>
    </citation>
    <scope>NUCLEOTIDE SEQUENCE</scope>
    <source>
        <strain evidence="2">CON9</strain>
    </source>
</reference>
<dbReference type="InterPro" id="IPR031165">
    <property type="entry name" value="GNAT_YJDJ"/>
</dbReference>
<gene>
    <name evidence="2" type="ORF">GII31_15750</name>
</gene>
<dbReference type="EMBL" id="CP045809">
    <property type="protein sequence ID" value="QHN36108.1"/>
    <property type="molecule type" value="Genomic_DNA"/>
</dbReference>
<dbReference type="InterPro" id="IPR016181">
    <property type="entry name" value="Acyl_CoA_acyltransferase"/>
</dbReference>